<keyword evidence="2" id="KW-0813">Transport</keyword>
<keyword evidence="5 8" id="KW-0067">ATP-binding</keyword>
<evidence type="ECO:0000259" key="7">
    <source>
        <dbReference type="PROSITE" id="PS50893"/>
    </source>
</evidence>
<accession>A0A1H4AMX6</accession>
<evidence type="ECO:0000313" key="9">
    <source>
        <dbReference type="Proteomes" id="UP000199409"/>
    </source>
</evidence>
<evidence type="ECO:0000256" key="2">
    <source>
        <dbReference type="ARBA" id="ARBA00022448"/>
    </source>
</evidence>
<dbReference type="PANTHER" id="PTHR42788">
    <property type="entry name" value="TAURINE IMPORT ATP-BINDING PROTEIN-RELATED"/>
    <property type="match status" value="1"/>
</dbReference>
<dbReference type="InterPro" id="IPR027417">
    <property type="entry name" value="P-loop_NTPase"/>
</dbReference>
<feature type="domain" description="ABC transporter" evidence="7">
    <location>
        <begin position="2"/>
        <end position="249"/>
    </location>
</feature>
<protein>
    <submittedName>
        <fullName evidence="8">Putative ABC transport system ATP-binding protein</fullName>
    </submittedName>
</protein>
<dbReference type="GO" id="GO:0016887">
    <property type="term" value="F:ATP hydrolysis activity"/>
    <property type="evidence" value="ECO:0007669"/>
    <property type="project" value="InterPro"/>
</dbReference>
<keyword evidence="4" id="KW-0547">Nucleotide-binding</keyword>
<dbReference type="InterPro" id="IPR050166">
    <property type="entry name" value="ABC_transporter_ATP-bind"/>
</dbReference>
<evidence type="ECO:0000256" key="3">
    <source>
        <dbReference type="ARBA" id="ARBA00022475"/>
    </source>
</evidence>
<gene>
    <name evidence="8" type="ORF">SAMN05660420_01909</name>
</gene>
<keyword evidence="9" id="KW-1185">Reference proteome</keyword>
<evidence type="ECO:0000313" key="8">
    <source>
        <dbReference type="EMBL" id="SEA37225.1"/>
    </source>
</evidence>
<organism evidence="8 9">
    <name type="scientific">Desulfuromusa kysingii</name>
    <dbReference type="NCBI Taxonomy" id="37625"/>
    <lineage>
        <taxon>Bacteria</taxon>
        <taxon>Pseudomonadati</taxon>
        <taxon>Thermodesulfobacteriota</taxon>
        <taxon>Desulfuromonadia</taxon>
        <taxon>Desulfuromonadales</taxon>
        <taxon>Geopsychrobacteraceae</taxon>
        <taxon>Desulfuromusa</taxon>
    </lineage>
</organism>
<proteinExistence type="predicted"/>
<evidence type="ECO:0000256" key="4">
    <source>
        <dbReference type="ARBA" id="ARBA00022741"/>
    </source>
</evidence>
<sequence>MIHVTDLVKTFHRGSINEVLALSGINLRVKKGDFITVIGSNGAGKSTLLNCLSGSYPIDSGHILINEQEVSRWPEYQRASLISRVFQDPLLGTCGPLSIEQNLALANRRGKPHGLRRGVQRSDRELFRKQLAQLNLELENRLKDSVGLLSGGQRQALTLLMATLVKPKILLLDEHTAALDPKTAQQVLELTQKLIEDQDLTTLMVTHNMRQALQLGNRLIMFHGGRIILDVSGSEKAAMSVEDLLEQFYKVRGEEFVSDRMLLV</sequence>
<comment type="subcellular location">
    <subcellularLocation>
        <location evidence="1">Cell membrane</location>
        <topology evidence="1">Peripheral membrane protein</topology>
    </subcellularLocation>
</comment>
<keyword evidence="6" id="KW-0472">Membrane</keyword>
<evidence type="ECO:0000256" key="1">
    <source>
        <dbReference type="ARBA" id="ARBA00004202"/>
    </source>
</evidence>
<dbReference type="InterPro" id="IPR003593">
    <property type="entry name" value="AAA+_ATPase"/>
</dbReference>
<dbReference type="Proteomes" id="UP000199409">
    <property type="component" value="Unassembled WGS sequence"/>
</dbReference>
<dbReference type="AlphaFoldDB" id="A0A1H4AMX6"/>
<dbReference type="Gene3D" id="3.40.50.300">
    <property type="entry name" value="P-loop containing nucleotide triphosphate hydrolases"/>
    <property type="match status" value="1"/>
</dbReference>
<dbReference type="EMBL" id="FNQN01000005">
    <property type="protein sequence ID" value="SEA37225.1"/>
    <property type="molecule type" value="Genomic_DNA"/>
</dbReference>
<dbReference type="SUPFAM" id="SSF52540">
    <property type="entry name" value="P-loop containing nucleoside triphosphate hydrolases"/>
    <property type="match status" value="1"/>
</dbReference>
<dbReference type="PANTHER" id="PTHR42788:SF7">
    <property type="entry name" value="NITRATE ABC TRANSPORTER ATP-BINDING PROTEIN"/>
    <property type="match status" value="1"/>
</dbReference>
<name>A0A1H4AMX6_9BACT</name>
<dbReference type="PROSITE" id="PS00211">
    <property type="entry name" value="ABC_TRANSPORTER_1"/>
    <property type="match status" value="1"/>
</dbReference>
<reference evidence="8 9" key="1">
    <citation type="submission" date="2016-10" db="EMBL/GenBank/DDBJ databases">
        <authorList>
            <person name="de Groot N.N."/>
        </authorList>
    </citation>
    <scope>NUCLEOTIDE SEQUENCE [LARGE SCALE GENOMIC DNA]</scope>
    <source>
        <strain evidence="8 9">DSM 7343</strain>
    </source>
</reference>
<evidence type="ECO:0000256" key="6">
    <source>
        <dbReference type="ARBA" id="ARBA00023136"/>
    </source>
</evidence>
<dbReference type="SMART" id="SM00382">
    <property type="entry name" value="AAA"/>
    <property type="match status" value="1"/>
</dbReference>
<dbReference type="RefSeq" id="WP_092347358.1">
    <property type="nucleotide sequence ID" value="NZ_FNQN01000005.1"/>
</dbReference>
<keyword evidence="3" id="KW-1003">Cell membrane</keyword>
<dbReference type="InterPro" id="IPR003439">
    <property type="entry name" value="ABC_transporter-like_ATP-bd"/>
</dbReference>
<evidence type="ECO:0000256" key="5">
    <source>
        <dbReference type="ARBA" id="ARBA00022840"/>
    </source>
</evidence>
<dbReference type="GO" id="GO:0005524">
    <property type="term" value="F:ATP binding"/>
    <property type="evidence" value="ECO:0007669"/>
    <property type="project" value="UniProtKB-KW"/>
</dbReference>
<dbReference type="PROSITE" id="PS50893">
    <property type="entry name" value="ABC_TRANSPORTER_2"/>
    <property type="match status" value="1"/>
</dbReference>
<dbReference type="InterPro" id="IPR017871">
    <property type="entry name" value="ABC_transporter-like_CS"/>
</dbReference>
<dbReference type="STRING" id="37625.SAMN05660420_01909"/>
<dbReference type="GO" id="GO:0005886">
    <property type="term" value="C:plasma membrane"/>
    <property type="evidence" value="ECO:0007669"/>
    <property type="project" value="UniProtKB-SubCell"/>
</dbReference>
<dbReference type="Pfam" id="PF00005">
    <property type="entry name" value="ABC_tran"/>
    <property type="match status" value="1"/>
</dbReference>
<dbReference type="OrthoDB" id="9805130at2"/>